<protein>
    <submittedName>
        <fullName evidence="3">Glycosyltransferase</fullName>
        <ecNumber evidence="3">2.4.-.-</ecNumber>
    </submittedName>
</protein>
<dbReference type="Gene3D" id="3.40.50.2000">
    <property type="entry name" value="Glycogen Phosphorylase B"/>
    <property type="match status" value="2"/>
</dbReference>
<dbReference type="PANTHER" id="PTHR45947">
    <property type="entry name" value="SULFOQUINOVOSYL TRANSFERASE SQD2"/>
    <property type="match status" value="1"/>
</dbReference>
<feature type="domain" description="Glycosyl transferase family 1" evidence="1">
    <location>
        <begin position="196"/>
        <end position="331"/>
    </location>
</feature>
<dbReference type="PANTHER" id="PTHR45947:SF3">
    <property type="entry name" value="SULFOQUINOVOSYL TRANSFERASE SQD2"/>
    <property type="match status" value="1"/>
</dbReference>
<proteinExistence type="predicted"/>
<evidence type="ECO:0000259" key="1">
    <source>
        <dbReference type="Pfam" id="PF00534"/>
    </source>
</evidence>
<organism evidence="3 4">
    <name type="scientific">Lactococcus lactis</name>
    <dbReference type="NCBI Taxonomy" id="1358"/>
    <lineage>
        <taxon>Bacteria</taxon>
        <taxon>Bacillati</taxon>
        <taxon>Bacillota</taxon>
        <taxon>Bacilli</taxon>
        <taxon>Lactobacillales</taxon>
        <taxon>Streptococcaceae</taxon>
        <taxon>Lactococcus</taxon>
    </lineage>
</organism>
<evidence type="ECO:0000313" key="3">
    <source>
        <dbReference type="EMBL" id="MDV2632915.1"/>
    </source>
</evidence>
<dbReference type="InterPro" id="IPR001296">
    <property type="entry name" value="Glyco_trans_1"/>
</dbReference>
<dbReference type="InterPro" id="IPR050194">
    <property type="entry name" value="Glycosyltransferase_grp1"/>
</dbReference>
<dbReference type="RefSeq" id="WP_080613229.1">
    <property type="nucleotide sequence ID" value="NZ_CP059049.1"/>
</dbReference>
<name>A0AAE4T1M4_9LACT</name>
<dbReference type="InterPro" id="IPR028098">
    <property type="entry name" value="Glyco_trans_4-like_N"/>
</dbReference>
<dbReference type="SUPFAM" id="SSF53756">
    <property type="entry name" value="UDP-Glycosyltransferase/glycogen phosphorylase"/>
    <property type="match status" value="1"/>
</dbReference>
<gene>
    <name evidence="3" type="ORF">RZO31_08490</name>
</gene>
<reference evidence="3" key="1">
    <citation type="submission" date="2023-10" db="EMBL/GenBank/DDBJ databases">
        <title>Production of high quality cheese from raw caw milk (raw cheese).</title>
        <authorList>
            <person name="Samouris G."/>
        </authorList>
    </citation>
    <scope>NUCLEOTIDE SEQUENCE</scope>
    <source>
        <strain evidence="3">M17-3</strain>
    </source>
</reference>
<dbReference type="Pfam" id="PF13439">
    <property type="entry name" value="Glyco_transf_4"/>
    <property type="match status" value="1"/>
</dbReference>
<evidence type="ECO:0000259" key="2">
    <source>
        <dbReference type="Pfam" id="PF13439"/>
    </source>
</evidence>
<dbReference type="EC" id="2.4.-.-" evidence="3"/>
<evidence type="ECO:0000313" key="4">
    <source>
        <dbReference type="Proteomes" id="UP001186047"/>
    </source>
</evidence>
<accession>A0AAE4T1M4</accession>
<dbReference type="EMBL" id="JAWHVL010000019">
    <property type="protein sequence ID" value="MDV2632915.1"/>
    <property type="molecule type" value="Genomic_DNA"/>
</dbReference>
<sequence length="376" mass="43369">MKKKKLLLISQSGRGGLRRHLCDLMLNLDYEIFEVWVAYNDDAIDDIFRQTIEQLSGKITPILINNLVRELNLKEDIKAYLKLSKLIKKVKPDIVHCHSSKAGVLGRIAAKRRRVNKIFYTPHAYSFLSTEFSKRKKYLFIRIEKFLSRNATTKTFNVSNSEKYSALKYNIDNDKKLKVIYNGLISQTKENILNKQDNLRKKLKIKDSSYIIGNMARVESQKNPQLFNNIAHKAYSDRKDIAFIWIGDGSLKNKVQQNSSDNTYFLNFSEKNSNYLSEFDGYISTSDYEGLPYSPLEALQEGIPVLLSDVVGHDEIVEDGVNGKLYNPDNILVNIQELYDFIDWSKTSDKQAIKKSVIDKFSIDNMILEISSEYLV</sequence>
<keyword evidence="3" id="KW-0808">Transferase</keyword>
<dbReference type="Proteomes" id="UP001186047">
    <property type="component" value="Unassembled WGS sequence"/>
</dbReference>
<comment type="caution">
    <text evidence="3">The sequence shown here is derived from an EMBL/GenBank/DDBJ whole genome shotgun (WGS) entry which is preliminary data.</text>
</comment>
<dbReference type="GO" id="GO:0016757">
    <property type="term" value="F:glycosyltransferase activity"/>
    <property type="evidence" value="ECO:0007669"/>
    <property type="project" value="UniProtKB-KW"/>
</dbReference>
<dbReference type="AlphaFoldDB" id="A0AAE4T1M4"/>
<feature type="domain" description="Glycosyltransferase subfamily 4-like N-terminal" evidence="2">
    <location>
        <begin position="15"/>
        <end position="183"/>
    </location>
</feature>
<dbReference type="Pfam" id="PF00534">
    <property type="entry name" value="Glycos_transf_1"/>
    <property type="match status" value="1"/>
</dbReference>
<keyword evidence="3" id="KW-0328">Glycosyltransferase</keyword>